<protein>
    <submittedName>
        <fullName evidence="1">Uncharacterized protein</fullName>
    </submittedName>
</protein>
<gene>
    <name evidence="2" type="ORF">APLA_LOCUS14390</name>
    <name evidence="1" type="ORF">APLA_LOCUS1464</name>
</gene>
<accession>A0A8S0YWV7</accession>
<evidence type="ECO:0000313" key="3">
    <source>
        <dbReference type="Proteomes" id="UP000494106"/>
    </source>
</evidence>
<organism evidence="1 4">
    <name type="scientific">Arctia plantaginis</name>
    <name type="common">Wood tiger moth</name>
    <name type="synonym">Phalaena plantaginis</name>
    <dbReference type="NCBI Taxonomy" id="874455"/>
    <lineage>
        <taxon>Eukaryota</taxon>
        <taxon>Metazoa</taxon>
        <taxon>Ecdysozoa</taxon>
        <taxon>Arthropoda</taxon>
        <taxon>Hexapoda</taxon>
        <taxon>Insecta</taxon>
        <taxon>Pterygota</taxon>
        <taxon>Neoptera</taxon>
        <taxon>Endopterygota</taxon>
        <taxon>Lepidoptera</taxon>
        <taxon>Glossata</taxon>
        <taxon>Ditrysia</taxon>
        <taxon>Noctuoidea</taxon>
        <taxon>Erebidae</taxon>
        <taxon>Arctiinae</taxon>
        <taxon>Arctia</taxon>
    </lineage>
</organism>
<dbReference type="EMBL" id="CADEBC010000561">
    <property type="protein sequence ID" value="CAB3254020.1"/>
    <property type="molecule type" value="Genomic_DNA"/>
</dbReference>
<sequence length="176" mass="20379">MIELPKSKRDPKETEDLCKCRPVCKSRRRIWKGALQKPSEELLLERKPPYLCYRRWPTKVYPNSPCPLFGRTKGVTIQERNAPHKPHVVRICQAPVDDTADTPYLRCAELARALGAWGAVKASCAFCECGACCPCGIRDYLLHDAERKARRRSDMREFDARVKTDHQIMRIMYDKE</sequence>
<evidence type="ECO:0000313" key="4">
    <source>
        <dbReference type="Proteomes" id="UP000494256"/>
    </source>
</evidence>
<dbReference type="EMBL" id="CADEBD010000171">
    <property type="protein sequence ID" value="CAB3223549.1"/>
    <property type="molecule type" value="Genomic_DNA"/>
</dbReference>
<name>A0A8S0YWV7_ARCPL</name>
<dbReference type="OrthoDB" id="7434781at2759"/>
<dbReference type="Proteomes" id="UP000494256">
    <property type="component" value="Unassembled WGS sequence"/>
</dbReference>
<proteinExistence type="predicted"/>
<comment type="caution">
    <text evidence="1">The sequence shown here is derived from an EMBL/GenBank/DDBJ whole genome shotgun (WGS) entry which is preliminary data.</text>
</comment>
<dbReference type="Proteomes" id="UP000494106">
    <property type="component" value="Unassembled WGS sequence"/>
</dbReference>
<dbReference type="AlphaFoldDB" id="A0A8S0YWV7"/>
<evidence type="ECO:0000313" key="1">
    <source>
        <dbReference type="EMBL" id="CAB3223549.1"/>
    </source>
</evidence>
<keyword evidence="3" id="KW-1185">Reference proteome</keyword>
<evidence type="ECO:0000313" key="2">
    <source>
        <dbReference type="EMBL" id="CAB3254020.1"/>
    </source>
</evidence>
<reference evidence="3 4" key="1">
    <citation type="submission" date="2020-04" db="EMBL/GenBank/DDBJ databases">
        <authorList>
            <person name="Wallbank WR R."/>
            <person name="Pardo Diaz C."/>
            <person name="Kozak K."/>
            <person name="Martin S."/>
            <person name="Jiggins C."/>
            <person name="Moest M."/>
            <person name="Warren A I."/>
            <person name="Byers J.R.P. K."/>
            <person name="Montejo-Kovacevich G."/>
            <person name="Yen C E."/>
        </authorList>
    </citation>
    <scope>NUCLEOTIDE SEQUENCE [LARGE SCALE GENOMIC DNA]</scope>
</reference>